<keyword evidence="8" id="KW-0739">Sodium transport</keyword>
<comment type="caution">
    <text evidence="13">The sequence shown here is derived from an EMBL/GenBank/DDBJ whole genome shotgun (WGS) entry which is preliminary data.</text>
</comment>
<evidence type="ECO:0000256" key="2">
    <source>
        <dbReference type="ARBA" id="ARBA00022448"/>
    </source>
</evidence>
<name>A0A1E5WFI1_9POAL</name>
<feature type="transmembrane region" description="Helical" evidence="11">
    <location>
        <begin position="187"/>
        <end position="210"/>
    </location>
</feature>
<feature type="region of interest" description="Disordered" evidence="10">
    <location>
        <begin position="1"/>
        <end position="64"/>
    </location>
</feature>
<evidence type="ECO:0000313" key="13">
    <source>
        <dbReference type="EMBL" id="OEL36167.1"/>
    </source>
</evidence>
<dbReference type="Pfam" id="PF01699">
    <property type="entry name" value="Na_Ca_ex"/>
    <property type="match status" value="1"/>
</dbReference>
<dbReference type="STRING" id="888268.A0A1E5WFI1"/>
<evidence type="ECO:0000256" key="3">
    <source>
        <dbReference type="ARBA" id="ARBA00022449"/>
    </source>
</evidence>
<keyword evidence="5 11" id="KW-1133">Transmembrane helix</keyword>
<dbReference type="GO" id="GO:0008324">
    <property type="term" value="F:monoatomic cation transmembrane transporter activity"/>
    <property type="evidence" value="ECO:0007669"/>
    <property type="project" value="TreeGrafter"/>
</dbReference>
<dbReference type="GO" id="GO:0015297">
    <property type="term" value="F:antiporter activity"/>
    <property type="evidence" value="ECO:0007669"/>
    <property type="project" value="UniProtKB-KW"/>
</dbReference>
<dbReference type="OrthoDB" id="407410at2759"/>
<evidence type="ECO:0000256" key="11">
    <source>
        <dbReference type="SAM" id="Phobius"/>
    </source>
</evidence>
<feature type="transmembrane region" description="Helical" evidence="11">
    <location>
        <begin position="156"/>
        <end position="175"/>
    </location>
</feature>
<feature type="transmembrane region" description="Helical" evidence="11">
    <location>
        <begin position="290"/>
        <end position="308"/>
    </location>
</feature>
<keyword evidence="6" id="KW-0915">Sodium</keyword>
<feature type="compositionally biased region" description="Polar residues" evidence="10">
    <location>
        <begin position="51"/>
        <end position="64"/>
    </location>
</feature>
<dbReference type="Gene3D" id="1.20.1420.30">
    <property type="entry name" value="NCX, central ion-binding region"/>
    <property type="match status" value="1"/>
</dbReference>
<evidence type="ECO:0000256" key="1">
    <source>
        <dbReference type="ARBA" id="ARBA00004141"/>
    </source>
</evidence>
<evidence type="ECO:0000256" key="9">
    <source>
        <dbReference type="ARBA" id="ARBA00038187"/>
    </source>
</evidence>
<accession>A0A1E5WFI1</accession>
<dbReference type="InterPro" id="IPR051359">
    <property type="entry name" value="CaCA_antiporter"/>
</dbReference>
<keyword evidence="4 11" id="KW-0812">Transmembrane</keyword>
<keyword evidence="14" id="KW-1185">Reference proteome</keyword>
<dbReference type="InterPro" id="IPR044880">
    <property type="entry name" value="NCX_ion-bd_dom_sf"/>
</dbReference>
<feature type="non-terminal residue" evidence="13">
    <location>
        <position position="1"/>
    </location>
</feature>
<keyword evidence="7 11" id="KW-0472">Membrane</keyword>
<dbReference type="Proteomes" id="UP000095767">
    <property type="component" value="Unassembled WGS sequence"/>
</dbReference>
<feature type="domain" description="Sodium/calcium exchanger membrane region" evidence="12">
    <location>
        <begin position="225"/>
        <end position="357"/>
    </location>
</feature>
<dbReference type="GO" id="GO:0016020">
    <property type="term" value="C:membrane"/>
    <property type="evidence" value="ECO:0007669"/>
    <property type="project" value="UniProtKB-SubCell"/>
</dbReference>
<evidence type="ECO:0000259" key="12">
    <source>
        <dbReference type="Pfam" id="PF01699"/>
    </source>
</evidence>
<dbReference type="GO" id="GO:0006814">
    <property type="term" value="P:sodium ion transport"/>
    <property type="evidence" value="ECO:0007669"/>
    <property type="project" value="UniProtKB-KW"/>
</dbReference>
<dbReference type="InterPro" id="IPR004837">
    <property type="entry name" value="NaCa_Exmemb"/>
</dbReference>
<feature type="transmembrane region" description="Helical" evidence="11">
    <location>
        <begin position="222"/>
        <end position="240"/>
    </location>
</feature>
<feature type="transmembrane region" description="Helical" evidence="11">
    <location>
        <begin position="320"/>
        <end position="340"/>
    </location>
</feature>
<gene>
    <name evidence="13" type="ORF">BAE44_0002814</name>
</gene>
<dbReference type="PANTHER" id="PTHR12266">
    <property type="entry name" value="NA+/CA2+ K+ INDEPENDENT EXCHANGER"/>
    <property type="match status" value="1"/>
</dbReference>
<evidence type="ECO:0000256" key="4">
    <source>
        <dbReference type="ARBA" id="ARBA00022692"/>
    </source>
</evidence>
<evidence type="ECO:0000256" key="6">
    <source>
        <dbReference type="ARBA" id="ARBA00023053"/>
    </source>
</evidence>
<feature type="transmembrane region" description="Helical" evidence="11">
    <location>
        <begin position="246"/>
        <end position="269"/>
    </location>
</feature>
<dbReference type="AlphaFoldDB" id="A0A1E5WFI1"/>
<evidence type="ECO:0000313" key="14">
    <source>
        <dbReference type="Proteomes" id="UP000095767"/>
    </source>
</evidence>
<proteinExistence type="inferred from homology"/>
<keyword evidence="8" id="KW-0406">Ion transport</keyword>
<keyword evidence="2" id="KW-0813">Transport</keyword>
<sequence>LRSPAGPHFPPSSPALASSSSSSSSLSSLLDGDSSSSTSAPTSRAVDELRTITSSSSGKGQGNDCTELQSIAGGEARCAYLRAHSPCAAAGYVDYLRLFYCGLAGAPSVPGRHAARCRPRRAAPLLLDADDDDAVPSLPSHAKAEAAGTAASRGRALLHCLALAPLLLAVTWTSQRHNPVSSNHRHSVAVLVGGAIQGLILAALAAATSNATSPPRGRKRRVPWLAAGFLMSVLWVYTLARELMALLVSIGYVAGITPIVLGVMVLAWGDSLGDLVSNVVMAVHVGPGGVLFNTVVGLSLSLALAAGARHPAPFVVPADAAAYEAVGFLGAALAWALFVVPVRGMRIDRVYGAGLVAISTSASSPCASSRHWGSGARGERTSLHVAARSD</sequence>
<comment type="subcellular location">
    <subcellularLocation>
        <location evidence="1">Membrane</location>
        <topology evidence="1">Multi-pass membrane protein</topology>
    </subcellularLocation>
</comment>
<protein>
    <recommendedName>
        <fullName evidence="12">Sodium/calcium exchanger membrane region domain-containing protein</fullName>
    </recommendedName>
</protein>
<organism evidence="13 14">
    <name type="scientific">Dichanthelium oligosanthes</name>
    <dbReference type="NCBI Taxonomy" id="888268"/>
    <lineage>
        <taxon>Eukaryota</taxon>
        <taxon>Viridiplantae</taxon>
        <taxon>Streptophyta</taxon>
        <taxon>Embryophyta</taxon>
        <taxon>Tracheophyta</taxon>
        <taxon>Spermatophyta</taxon>
        <taxon>Magnoliopsida</taxon>
        <taxon>Liliopsida</taxon>
        <taxon>Poales</taxon>
        <taxon>Poaceae</taxon>
        <taxon>PACMAD clade</taxon>
        <taxon>Panicoideae</taxon>
        <taxon>Panicodae</taxon>
        <taxon>Paniceae</taxon>
        <taxon>Dichantheliinae</taxon>
        <taxon>Dichanthelium</taxon>
    </lineage>
</organism>
<reference evidence="13 14" key="1">
    <citation type="submission" date="2016-09" db="EMBL/GenBank/DDBJ databases">
        <title>The draft genome of Dichanthelium oligosanthes: A C3 panicoid grass species.</title>
        <authorList>
            <person name="Studer A.J."/>
            <person name="Schnable J.C."/>
            <person name="Brutnell T.P."/>
        </authorList>
    </citation>
    <scope>NUCLEOTIDE SEQUENCE [LARGE SCALE GENOMIC DNA]</scope>
    <source>
        <strain evidence="14">cv. Kellogg 1175</strain>
        <tissue evidence="13">Leaf</tissue>
    </source>
</reference>
<evidence type="ECO:0000256" key="5">
    <source>
        <dbReference type="ARBA" id="ARBA00022989"/>
    </source>
</evidence>
<evidence type="ECO:0000256" key="7">
    <source>
        <dbReference type="ARBA" id="ARBA00023136"/>
    </source>
</evidence>
<comment type="similarity">
    <text evidence="9">Belongs to the Ca(2+):cation antiporter (CaCA) (TC 2.A.19) family. Cation/calcium exchanger (CCX) subfamily.</text>
</comment>
<evidence type="ECO:0000256" key="10">
    <source>
        <dbReference type="SAM" id="MobiDB-lite"/>
    </source>
</evidence>
<keyword evidence="3" id="KW-0050">Antiport</keyword>
<feature type="compositionally biased region" description="Low complexity" evidence="10">
    <location>
        <begin position="14"/>
        <end position="43"/>
    </location>
</feature>
<dbReference type="PANTHER" id="PTHR12266:SF13">
    <property type="entry name" value="PUTATIVE, EXPRESSED-RELATED"/>
    <property type="match status" value="1"/>
</dbReference>
<evidence type="ECO:0000256" key="8">
    <source>
        <dbReference type="ARBA" id="ARBA00023201"/>
    </source>
</evidence>
<dbReference type="EMBL" id="LWDX02009961">
    <property type="protein sequence ID" value="OEL36167.1"/>
    <property type="molecule type" value="Genomic_DNA"/>
</dbReference>